<evidence type="ECO:0000256" key="15">
    <source>
        <dbReference type="PIRSR" id="PIRSR600829-1"/>
    </source>
</evidence>
<evidence type="ECO:0000256" key="5">
    <source>
        <dbReference type="ARBA" id="ARBA00022679"/>
    </source>
</evidence>
<evidence type="ECO:0000256" key="6">
    <source>
        <dbReference type="ARBA" id="ARBA00022692"/>
    </source>
</evidence>
<evidence type="ECO:0000313" key="21">
    <source>
        <dbReference type="Proteomes" id="UP000228777"/>
    </source>
</evidence>
<feature type="transmembrane region" description="Helical" evidence="19">
    <location>
        <begin position="27"/>
        <end position="46"/>
    </location>
</feature>
<evidence type="ECO:0000256" key="8">
    <source>
        <dbReference type="ARBA" id="ARBA00022777"/>
    </source>
</evidence>
<keyword evidence="6 19" id="KW-0812">Transmembrane</keyword>
<evidence type="ECO:0000256" key="7">
    <source>
        <dbReference type="ARBA" id="ARBA00022741"/>
    </source>
</evidence>
<gene>
    <name evidence="20" type="ORF">COS93_02050</name>
</gene>
<evidence type="ECO:0000256" key="9">
    <source>
        <dbReference type="ARBA" id="ARBA00022840"/>
    </source>
</evidence>
<keyword evidence="11" id="KW-0443">Lipid metabolism</keyword>
<keyword evidence="18" id="KW-0479">Metal-binding</keyword>
<evidence type="ECO:0000256" key="14">
    <source>
        <dbReference type="ARBA" id="ARBA00023264"/>
    </source>
</evidence>
<evidence type="ECO:0000256" key="18">
    <source>
        <dbReference type="PIRSR" id="PIRSR600829-4"/>
    </source>
</evidence>
<evidence type="ECO:0000256" key="3">
    <source>
        <dbReference type="ARBA" id="ARBA00022475"/>
    </source>
</evidence>
<sequence>MNFKKLISSFKIAFSGLKHAFLKEQTFRIQVIIGCLAVFLMFYFPLSSIKRAFIGLFIVLVLSLELINSQIERVLDFLVPNEHPKVKIIKDLSAAAVLLASVGAAIIGIIIFLPYLKF</sequence>
<keyword evidence="14" id="KW-1208">Phospholipid metabolism</keyword>
<evidence type="ECO:0000256" key="17">
    <source>
        <dbReference type="PIRSR" id="PIRSR600829-3"/>
    </source>
</evidence>
<dbReference type="CDD" id="cd14263">
    <property type="entry name" value="DAGK_IM_like"/>
    <property type="match status" value="1"/>
</dbReference>
<dbReference type="InterPro" id="IPR000829">
    <property type="entry name" value="DAGK"/>
</dbReference>
<dbReference type="PANTHER" id="PTHR34299:SF1">
    <property type="entry name" value="DIACYLGLYCEROL KINASE"/>
    <property type="match status" value="1"/>
</dbReference>
<evidence type="ECO:0000256" key="12">
    <source>
        <dbReference type="ARBA" id="ARBA00023136"/>
    </source>
</evidence>
<evidence type="ECO:0000256" key="19">
    <source>
        <dbReference type="SAM" id="Phobius"/>
    </source>
</evidence>
<feature type="binding site" evidence="16">
    <location>
        <position position="51"/>
    </location>
    <ligand>
        <name>substrate</name>
    </ligand>
</feature>
<keyword evidence="18" id="KW-0460">Magnesium</keyword>
<protein>
    <submittedName>
        <fullName evidence="20">Diacylglycerol kinase</fullName>
    </submittedName>
</protein>
<name>A0A2M6Z2L3_9BACT</name>
<feature type="active site" description="Proton acceptor" evidence="15">
    <location>
        <position position="65"/>
    </location>
</feature>
<dbReference type="EMBL" id="PEWP01000039">
    <property type="protein sequence ID" value="PIU46633.1"/>
    <property type="molecule type" value="Genomic_DNA"/>
</dbReference>
<organism evidence="20 21">
    <name type="scientific">bacterium (Candidatus Gribaldobacteria) CG07_land_8_20_14_0_80_33_18</name>
    <dbReference type="NCBI Taxonomy" id="2014272"/>
    <lineage>
        <taxon>Bacteria</taxon>
        <taxon>Candidatus Gribaldobacteria</taxon>
    </lineage>
</organism>
<comment type="subcellular location">
    <subcellularLocation>
        <location evidence="1">Cell membrane</location>
        <topology evidence="1">Multi-pass membrane protein</topology>
    </subcellularLocation>
</comment>
<keyword evidence="13" id="KW-0594">Phospholipid biosynthesis</keyword>
<feature type="transmembrane region" description="Helical" evidence="19">
    <location>
        <begin position="92"/>
        <end position="116"/>
    </location>
</feature>
<feature type="binding site" evidence="18">
    <location>
        <position position="24"/>
    </location>
    <ligand>
        <name>a divalent metal cation</name>
        <dbReference type="ChEBI" id="CHEBI:60240"/>
    </ligand>
</feature>
<comment type="similarity">
    <text evidence="2">Belongs to the bacterial diacylglycerol kinase family.</text>
</comment>
<keyword evidence="9 17" id="KW-0067">ATP-binding</keyword>
<evidence type="ECO:0000256" key="16">
    <source>
        <dbReference type="PIRSR" id="PIRSR600829-2"/>
    </source>
</evidence>
<keyword evidence="4" id="KW-0444">Lipid biosynthesis</keyword>
<feature type="binding site" evidence="18">
    <location>
        <position position="72"/>
    </location>
    <ligand>
        <name>a divalent metal cation</name>
        <dbReference type="ChEBI" id="CHEBI:60240"/>
    </ligand>
</feature>
<dbReference type="GO" id="GO:0005886">
    <property type="term" value="C:plasma membrane"/>
    <property type="evidence" value="ECO:0007669"/>
    <property type="project" value="UniProtKB-SubCell"/>
</dbReference>
<feature type="binding site" evidence="16">
    <location>
        <position position="65"/>
    </location>
    <ligand>
        <name>substrate</name>
    </ligand>
</feature>
<dbReference type="AlphaFoldDB" id="A0A2M6Z2L3"/>
<evidence type="ECO:0000256" key="11">
    <source>
        <dbReference type="ARBA" id="ARBA00023098"/>
    </source>
</evidence>
<keyword evidence="5" id="KW-0808">Transferase</keyword>
<dbReference type="Gene3D" id="1.10.287.3610">
    <property type="match status" value="1"/>
</dbReference>
<feature type="binding site" evidence="17">
    <location>
        <position position="24"/>
    </location>
    <ligand>
        <name>ATP</name>
        <dbReference type="ChEBI" id="CHEBI:30616"/>
    </ligand>
</feature>
<evidence type="ECO:0000256" key="4">
    <source>
        <dbReference type="ARBA" id="ARBA00022516"/>
    </source>
</evidence>
<keyword evidence="8 20" id="KW-0418">Kinase</keyword>
<feature type="binding site" evidence="17">
    <location>
        <position position="72"/>
    </location>
    <ligand>
        <name>ATP</name>
        <dbReference type="ChEBI" id="CHEBI:30616"/>
    </ligand>
</feature>
<dbReference type="Pfam" id="PF01219">
    <property type="entry name" value="DAGK_prokar"/>
    <property type="match status" value="1"/>
</dbReference>
<evidence type="ECO:0000256" key="13">
    <source>
        <dbReference type="ARBA" id="ARBA00023209"/>
    </source>
</evidence>
<dbReference type="GO" id="GO:0016301">
    <property type="term" value="F:kinase activity"/>
    <property type="evidence" value="ECO:0007669"/>
    <property type="project" value="UniProtKB-KW"/>
</dbReference>
<comment type="caution">
    <text evidence="20">The sequence shown here is derived from an EMBL/GenBank/DDBJ whole genome shotgun (WGS) entry which is preliminary data.</text>
</comment>
<evidence type="ECO:0000256" key="1">
    <source>
        <dbReference type="ARBA" id="ARBA00004651"/>
    </source>
</evidence>
<dbReference type="GO" id="GO:0005524">
    <property type="term" value="F:ATP binding"/>
    <property type="evidence" value="ECO:0007669"/>
    <property type="project" value="UniProtKB-KW"/>
</dbReference>
<keyword evidence="3" id="KW-1003">Cell membrane</keyword>
<reference evidence="21" key="1">
    <citation type="submission" date="2017-09" db="EMBL/GenBank/DDBJ databases">
        <title>Depth-based differentiation of microbial function through sediment-hosted aquifers and enrichment of novel symbionts in the deep terrestrial subsurface.</title>
        <authorList>
            <person name="Probst A.J."/>
            <person name="Ladd B."/>
            <person name="Jarett J.K."/>
            <person name="Geller-Mcgrath D.E."/>
            <person name="Sieber C.M.K."/>
            <person name="Emerson J.B."/>
            <person name="Anantharaman K."/>
            <person name="Thomas B.C."/>
            <person name="Malmstrom R."/>
            <person name="Stieglmeier M."/>
            <person name="Klingl A."/>
            <person name="Woyke T."/>
            <person name="Ryan C.M."/>
            <person name="Banfield J.F."/>
        </authorList>
    </citation>
    <scope>NUCLEOTIDE SEQUENCE [LARGE SCALE GENOMIC DNA]</scope>
</reference>
<evidence type="ECO:0000256" key="10">
    <source>
        <dbReference type="ARBA" id="ARBA00022989"/>
    </source>
</evidence>
<dbReference type="GO" id="GO:0008654">
    <property type="term" value="P:phospholipid biosynthetic process"/>
    <property type="evidence" value="ECO:0007669"/>
    <property type="project" value="UniProtKB-KW"/>
</dbReference>
<dbReference type="PANTHER" id="PTHR34299">
    <property type="entry name" value="DIACYLGLYCEROL KINASE"/>
    <property type="match status" value="1"/>
</dbReference>
<evidence type="ECO:0000313" key="20">
    <source>
        <dbReference type="EMBL" id="PIU46633.1"/>
    </source>
</evidence>
<feature type="binding site" evidence="17">
    <location>
        <begin position="90"/>
        <end position="91"/>
    </location>
    <ligand>
        <name>ATP</name>
        <dbReference type="ChEBI" id="CHEBI:30616"/>
    </ligand>
</feature>
<keyword evidence="12 19" id="KW-0472">Membrane</keyword>
<dbReference type="Proteomes" id="UP000228777">
    <property type="component" value="Unassembled WGS sequence"/>
</dbReference>
<dbReference type="InterPro" id="IPR036945">
    <property type="entry name" value="DAGK_sf"/>
</dbReference>
<feature type="transmembrane region" description="Helical" evidence="19">
    <location>
        <begin position="52"/>
        <end position="71"/>
    </location>
</feature>
<proteinExistence type="inferred from homology"/>
<keyword evidence="10 19" id="KW-1133">Transmembrane helix</keyword>
<comment type="cofactor">
    <cofactor evidence="18">
        <name>Mg(2+)</name>
        <dbReference type="ChEBI" id="CHEBI:18420"/>
    </cofactor>
    <text evidence="18">Mn(2+), Zn(2+), Cd(2+) and Co(2+) support activity to lesser extents.</text>
</comment>
<accession>A0A2M6Z2L3</accession>
<evidence type="ECO:0000256" key="2">
    <source>
        <dbReference type="ARBA" id="ARBA00005967"/>
    </source>
</evidence>
<keyword evidence="7 17" id="KW-0547">Nucleotide-binding</keyword>
<dbReference type="GO" id="GO:0046872">
    <property type="term" value="F:metal ion binding"/>
    <property type="evidence" value="ECO:0007669"/>
    <property type="project" value="UniProtKB-KW"/>
</dbReference>